<evidence type="ECO:0008006" key="4">
    <source>
        <dbReference type="Google" id="ProtNLM"/>
    </source>
</evidence>
<comment type="caution">
    <text evidence="2">The sequence shown here is derived from an EMBL/GenBank/DDBJ whole genome shotgun (WGS) entry which is preliminary data.</text>
</comment>
<feature type="region of interest" description="Disordered" evidence="1">
    <location>
        <begin position="346"/>
        <end position="373"/>
    </location>
</feature>
<accession>A0A7X0VSE0</accession>
<dbReference type="Gene3D" id="1.20.120.20">
    <property type="entry name" value="Apolipoprotein"/>
    <property type="match status" value="1"/>
</dbReference>
<dbReference type="InterPro" id="IPR016024">
    <property type="entry name" value="ARM-type_fold"/>
</dbReference>
<dbReference type="AlphaFoldDB" id="A0A7X0VSE0"/>
<evidence type="ECO:0000313" key="2">
    <source>
        <dbReference type="EMBL" id="MBB6716372.1"/>
    </source>
</evidence>
<dbReference type="SUPFAM" id="SSF48371">
    <property type="entry name" value="ARM repeat"/>
    <property type="match status" value="1"/>
</dbReference>
<name>A0A7X0VSE0_9CLOT</name>
<sequence>MAMTLEELQVIITAKTAGLQSELSKVKGQMSGLQGSVDKSVGGIGAAFSGLKSALIALGIGKVIKDSIMAGMDAIESENLFDTVMGAWSKSVRAWSQELQDSLGLNGYALRKNVGMFTAMTTSMGFSKGQAVEMSKAMTMLAEDMASFYNISSEDAMTKLSAGLTGETEPLKRLGILVNESVIKQTAYKNGIAAVGAELTEQQKVMARYQTIMESTKVAQGDLARTIDSPANQLRLLQTQLQLLKINLGQAFMPIVQVVLPLLITLAKGLNWIVSIVASFMKALFGVSATQKSSAGGAKALENANLGAGSSMDKLGDKAGGAGKKLKKAGQDAKGALASFDEINSLDMSKGNSGEDDDPSGGEDIPPIDMGDTGLSEMDKEVDKLAESIKATFAGLGAWFSEMGKLFEPGWKVFMDMLKTDLKNTKTFFEPLKEAFKDIGDRWLQSVNYTIPLIADAFNTIMPVVSKANDRIWEVILANAEPFADDIRTIFISIFDFNDAILAPIIDTFTNMALIIIPIFAELKANTVQIFFDIVASIADVIKPALDFFSLLVSTVFTNISNFLSINNASIVDRFAQAFNDIYVRVSESIKGLSETLVRVFTYLKEWLIINSDEINKTLTNTWTTIASILKDTWDILSGVAFSIFDTLKEFFKKNMDDISSHLKTSWETLTGGIMDIWNSLLKTAKEIFSELAKWFDENSAEIEDVLTKTWETIWAVIEPIWKIINDTAKVIFDGIAKFFDNNSSGIAKFITEAWNLIWSIIKPIWDAMLENAKTIFGALSEFWDIWGEDISNAFKIIFEGISDVFGGVLKILTGLFEVFSGFFTGNWSKMWEGCRDIFGGIFDSLGGIIKFAMNAVINVINTSISAINSAMQIDIPDWVPGIGGHHYGVSIPKIPYLAEGGIIDKPTTAVIGEAGPEMVVPLKNTPFVDKIAGAIGSTVMAAMQFSGGSNSSQQSQGDTILQMDGTTFARLIKTYTDDEDNRMGNNLIIQTV</sequence>
<reference evidence="2 3" key="1">
    <citation type="submission" date="2020-08" db="EMBL/GenBank/DDBJ databases">
        <title>Clostridia isolated from Swiss meat.</title>
        <authorList>
            <person name="Wambui J."/>
            <person name="Stevens M.J.A."/>
            <person name="Stephan R."/>
        </authorList>
    </citation>
    <scope>NUCLEOTIDE SEQUENCE [LARGE SCALE GENOMIC DNA]</scope>
    <source>
        <strain evidence="2 3">CM001</strain>
    </source>
</reference>
<dbReference type="EMBL" id="JACKWY010000013">
    <property type="protein sequence ID" value="MBB6716372.1"/>
    <property type="molecule type" value="Genomic_DNA"/>
</dbReference>
<gene>
    <name evidence="2" type="ORF">H7E68_16835</name>
</gene>
<evidence type="ECO:0000313" key="3">
    <source>
        <dbReference type="Proteomes" id="UP000585258"/>
    </source>
</evidence>
<dbReference type="Proteomes" id="UP000585258">
    <property type="component" value="Unassembled WGS sequence"/>
</dbReference>
<dbReference type="RefSeq" id="WP_185165420.1">
    <property type="nucleotide sequence ID" value="NZ_JACKWY010000013.1"/>
</dbReference>
<evidence type="ECO:0000256" key="1">
    <source>
        <dbReference type="SAM" id="MobiDB-lite"/>
    </source>
</evidence>
<organism evidence="2 3">
    <name type="scientific">Clostridium gasigenes</name>
    <dbReference type="NCBI Taxonomy" id="94869"/>
    <lineage>
        <taxon>Bacteria</taxon>
        <taxon>Bacillati</taxon>
        <taxon>Bacillota</taxon>
        <taxon>Clostridia</taxon>
        <taxon>Eubacteriales</taxon>
        <taxon>Clostridiaceae</taxon>
        <taxon>Clostridium</taxon>
    </lineage>
</organism>
<proteinExistence type="predicted"/>
<protein>
    <recommendedName>
        <fullName evidence="4">Phage-related protein</fullName>
    </recommendedName>
</protein>